<keyword evidence="2" id="KW-1185">Reference proteome</keyword>
<name>A0AAV7UQQ5_PLEWA</name>
<organism evidence="1 2">
    <name type="scientific">Pleurodeles waltl</name>
    <name type="common">Iberian ribbed newt</name>
    <dbReference type="NCBI Taxonomy" id="8319"/>
    <lineage>
        <taxon>Eukaryota</taxon>
        <taxon>Metazoa</taxon>
        <taxon>Chordata</taxon>
        <taxon>Craniata</taxon>
        <taxon>Vertebrata</taxon>
        <taxon>Euteleostomi</taxon>
        <taxon>Amphibia</taxon>
        <taxon>Batrachia</taxon>
        <taxon>Caudata</taxon>
        <taxon>Salamandroidea</taxon>
        <taxon>Salamandridae</taxon>
        <taxon>Pleurodelinae</taxon>
        <taxon>Pleurodeles</taxon>
    </lineage>
</organism>
<dbReference type="AlphaFoldDB" id="A0AAV7UQQ5"/>
<sequence length="77" mass="8406">MRLGQPAGNQKMLAGVMAPSGHRLEEMMRSGAVRLTLGDAYGMGFQNDQHMVCEDPSTSRGAGFMEQNYGLKEEVLD</sequence>
<gene>
    <name evidence="1" type="ORF">NDU88_000230</name>
</gene>
<protein>
    <submittedName>
        <fullName evidence="1">Uncharacterized protein</fullName>
    </submittedName>
</protein>
<proteinExistence type="predicted"/>
<reference evidence="1" key="1">
    <citation type="journal article" date="2022" name="bioRxiv">
        <title>Sequencing and chromosome-scale assembly of the giantPleurodeles waltlgenome.</title>
        <authorList>
            <person name="Brown T."/>
            <person name="Elewa A."/>
            <person name="Iarovenko S."/>
            <person name="Subramanian E."/>
            <person name="Araus A.J."/>
            <person name="Petzold A."/>
            <person name="Susuki M."/>
            <person name="Suzuki K.-i.T."/>
            <person name="Hayashi T."/>
            <person name="Toyoda A."/>
            <person name="Oliveira C."/>
            <person name="Osipova E."/>
            <person name="Leigh N.D."/>
            <person name="Simon A."/>
            <person name="Yun M.H."/>
        </authorList>
    </citation>
    <scope>NUCLEOTIDE SEQUENCE</scope>
    <source>
        <strain evidence="1">20211129_DDA</strain>
        <tissue evidence="1">Liver</tissue>
    </source>
</reference>
<evidence type="ECO:0000313" key="1">
    <source>
        <dbReference type="EMBL" id="KAJ1190911.1"/>
    </source>
</evidence>
<dbReference type="Proteomes" id="UP001066276">
    <property type="component" value="Chromosome 2_2"/>
</dbReference>
<comment type="caution">
    <text evidence="1">The sequence shown here is derived from an EMBL/GenBank/DDBJ whole genome shotgun (WGS) entry which is preliminary data.</text>
</comment>
<dbReference type="EMBL" id="JANPWB010000004">
    <property type="protein sequence ID" value="KAJ1190911.1"/>
    <property type="molecule type" value="Genomic_DNA"/>
</dbReference>
<evidence type="ECO:0000313" key="2">
    <source>
        <dbReference type="Proteomes" id="UP001066276"/>
    </source>
</evidence>
<accession>A0AAV7UQQ5</accession>